<dbReference type="PANTHER" id="PTHR11005">
    <property type="entry name" value="LYSOSOMAL ACID LIPASE-RELATED"/>
    <property type="match status" value="1"/>
</dbReference>
<dbReference type="OMA" id="VWIVHAR"/>
<feature type="domain" description="Partial AB-hydrolase lipase" evidence="1">
    <location>
        <begin position="11"/>
        <end position="68"/>
    </location>
</feature>
<dbReference type="SUPFAM" id="SSF53474">
    <property type="entry name" value="alpha/beta-Hydrolases"/>
    <property type="match status" value="1"/>
</dbReference>
<dbReference type="Pfam" id="PF04083">
    <property type="entry name" value="Abhydro_lipase"/>
    <property type="match status" value="1"/>
</dbReference>
<dbReference type="VEuPathDB" id="VectorBase:HLOH_061486"/>
<evidence type="ECO:0000313" key="2">
    <source>
        <dbReference type="EMBL" id="KAH9380631.1"/>
    </source>
</evidence>
<sequence length="261" mass="30284">MRKLIPTQDTLITSKGYPFERHRVVTDDGYILEMHRMPHGRVPCRDPCHRQPILLMSGLLGDSSNYVLDFPKQSIGFILADHKYDVWMGNVRGNTYGKKHRNLKSKSYELILFELFPRGAFYMNWAGKFCALPTRSMCSLVGDMVANLGSKYMNELVTTARPQKFDYGPEKNQLIYGQREPAEYNLMNVRTDVGIFWSLGDHVITPDNVRELIRDLGDRVKKDHFINDDYYTHAHFLMAMNNPDVLYGDFLSFLNRYATHT</sequence>
<organism evidence="2 3">
    <name type="scientific">Haemaphysalis longicornis</name>
    <name type="common">Bush tick</name>
    <dbReference type="NCBI Taxonomy" id="44386"/>
    <lineage>
        <taxon>Eukaryota</taxon>
        <taxon>Metazoa</taxon>
        <taxon>Ecdysozoa</taxon>
        <taxon>Arthropoda</taxon>
        <taxon>Chelicerata</taxon>
        <taxon>Arachnida</taxon>
        <taxon>Acari</taxon>
        <taxon>Parasitiformes</taxon>
        <taxon>Ixodida</taxon>
        <taxon>Ixodoidea</taxon>
        <taxon>Ixodidae</taxon>
        <taxon>Haemaphysalinae</taxon>
        <taxon>Haemaphysalis</taxon>
    </lineage>
</organism>
<dbReference type="InterPro" id="IPR006693">
    <property type="entry name" value="AB_hydrolase_lipase"/>
</dbReference>
<evidence type="ECO:0000259" key="1">
    <source>
        <dbReference type="Pfam" id="PF04083"/>
    </source>
</evidence>
<dbReference type="InterPro" id="IPR029058">
    <property type="entry name" value="AB_hydrolase_fold"/>
</dbReference>
<evidence type="ECO:0000313" key="3">
    <source>
        <dbReference type="Proteomes" id="UP000821853"/>
    </source>
</evidence>
<comment type="caution">
    <text evidence="2">The sequence shown here is derived from an EMBL/GenBank/DDBJ whole genome shotgun (WGS) entry which is preliminary data.</text>
</comment>
<protein>
    <recommendedName>
        <fullName evidence="1">Partial AB-hydrolase lipase domain-containing protein</fullName>
    </recommendedName>
</protein>
<accession>A0A9J6H1M9</accession>
<dbReference type="Proteomes" id="UP000821853">
    <property type="component" value="Chromosome 8"/>
</dbReference>
<proteinExistence type="predicted"/>
<dbReference type="Gene3D" id="3.40.50.1820">
    <property type="entry name" value="alpha/beta hydrolase"/>
    <property type="match status" value="2"/>
</dbReference>
<dbReference type="GO" id="GO:0006629">
    <property type="term" value="P:lipid metabolic process"/>
    <property type="evidence" value="ECO:0007669"/>
    <property type="project" value="InterPro"/>
</dbReference>
<name>A0A9J6H1M9_HAELO</name>
<gene>
    <name evidence="2" type="ORF">HPB48_020900</name>
</gene>
<dbReference type="EMBL" id="JABSTR010000010">
    <property type="protein sequence ID" value="KAH9380631.1"/>
    <property type="molecule type" value="Genomic_DNA"/>
</dbReference>
<keyword evidence="3" id="KW-1185">Reference proteome</keyword>
<dbReference type="OrthoDB" id="9974421at2759"/>
<reference evidence="2 3" key="1">
    <citation type="journal article" date="2020" name="Cell">
        <title>Large-Scale Comparative Analyses of Tick Genomes Elucidate Their Genetic Diversity and Vector Capacities.</title>
        <authorList>
            <consortium name="Tick Genome and Microbiome Consortium (TIGMIC)"/>
            <person name="Jia N."/>
            <person name="Wang J."/>
            <person name="Shi W."/>
            <person name="Du L."/>
            <person name="Sun Y."/>
            <person name="Zhan W."/>
            <person name="Jiang J.F."/>
            <person name="Wang Q."/>
            <person name="Zhang B."/>
            <person name="Ji P."/>
            <person name="Bell-Sakyi L."/>
            <person name="Cui X.M."/>
            <person name="Yuan T.T."/>
            <person name="Jiang B.G."/>
            <person name="Yang W.F."/>
            <person name="Lam T.T."/>
            <person name="Chang Q.C."/>
            <person name="Ding S.J."/>
            <person name="Wang X.J."/>
            <person name="Zhu J.G."/>
            <person name="Ruan X.D."/>
            <person name="Zhao L."/>
            <person name="Wei J.T."/>
            <person name="Ye R.Z."/>
            <person name="Que T.C."/>
            <person name="Du C.H."/>
            <person name="Zhou Y.H."/>
            <person name="Cheng J.X."/>
            <person name="Dai P.F."/>
            <person name="Guo W.B."/>
            <person name="Han X.H."/>
            <person name="Huang E.J."/>
            <person name="Li L.F."/>
            <person name="Wei W."/>
            <person name="Gao Y.C."/>
            <person name="Liu J.Z."/>
            <person name="Shao H.Z."/>
            <person name="Wang X."/>
            <person name="Wang C.C."/>
            <person name="Yang T.C."/>
            <person name="Huo Q.B."/>
            <person name="Li W."/>
            <person name="Chen H.Y."/>
            <person name="Chen S.E."/>
            <person name="Zhou L.G."/>
            <person name="Ni X.B."/>
            <person name="Tian J.H."/>
            <person name="Sheng Y."/>
            <person name="Liu T."/>
            <person name="Pan Y.S."/>
            <person name="Xia L.Y."/>
            <person name="Li J."/>
            <person name="Zhao F."/>
            <person name="Cao W.C."/>
        </authorList>
    </citation>
    <scope>NUCLEOTIDE SEQUENCE [LARGE SCALE GENOMIC DNA]</scope>
    <source>
        <strain evidence="2">HaeL-2018</strain>
    </source>
</reference>
<dbReference type="AlphaFoldDB" id="A0A9J6H1M9"/>